<comment type="caution">
    <text evidence="1">The sequence shown here is derived from an EMBL/GenBank/DDBJ whole genome shotgun (WGS) entry which is preliminary data.</text>
</comment>
<accession>A0A0F9TE19</accession>
<dbReference type="AlphaFoldDB" id="A0A0F9TE19"/>
<name>A0A0F9TE19_9ZZZZ</name>
<protein>
    <submittedName>
        <fullName evidence="1">Uncharacterized protein</fullName>
    </submittedName>
</protein>
<reference evidence="1" key="1">
    <citation type="journal article" date="2015" name="Nature">
        <title>Complex archaea that bridge the gap between prokaryotes and eukaryotes.</title>
        <authorList>
            <person name="Spang A."/>
            <person name="Saw J.H."/>
            <person name="Jorgensen S.L."/>
            <person name="Zaremba-Niedzwiedzka K."/>
            <person name="Martijn J."/>
            <person name="Lind A.E."/>
            <person name="van Eijk R."/>
            <person name="Schleper C."/>
            <person name="Guy L."/>
            <person name="Ettema T.J."/>
        </authorList>
    </citation>
    <scope>NUCLEOTIDE SEQUENCE</scope>
</reference>
<gene>
    <name evidence="1" type="ORF">LCGC14_0740420</name>
</gene>
<proteinExistence type="predicted"/>
<organism evidence="1">
    <name type="scientific">marine sediment metagenome</name>
    <dbReference type="NCBI Taxonomy" id="412755"/>
    <lineage>
        <taxon>unclassified sequences</taxon>
        <taxon>metagenomes</taxon>
        <taxon>ecological metagenomes</taxon>
    </lineage>
</organism>
<dbReference type="EMBL" id="LAZR01001746">
    <property type="protein sequence ID" value="KKN39728.1"/>
    <property type="molecule type" value="Genomic_DNA"/>
</dbReference>
<evidence type="ECO:0000313" key="1">
    <source>
        <dbReference type="EMBL" id="KKN39728.1"/>
    </source>
</evidence>
<sequence>MDELDHDSTQAILLVHTMNANTRKLRGKHRRNFMLKYDEKKGWVRFDATPYGKRVDSKRERRLSGKARMGTTIVVDG</sequence>